<name>A0A1G8LEJ4_9RHOB</name>
<dbReference type="EMBL" id="FNEB01000003">
    <property type="protein sequence ID" value="SDI54129.1"/>
    <property type="molecule type" value="Genomic_DNA"/>
</dbReference>
<evidence type="ECO:0000256" key="1">
    <source>
        <dbReference type="SAM" id="Phobius"/>
    </source>
</evidence>
<accession>A0A1G8LEJ4</accession>
<evidence type="ECO:0000313" key="2">
    <source>
        <dbReference type="EMBL" id="SDI54129.1"/>
    </source>
</evidence>
<keyword evidence="1" id="KW-0472">Membrane</keyword>
<feature type="transmembrane region" description="Helical" evidence="1">
    <location>
        <begin position="88"/>
        <end position="109"/>
    </location>
</feature>
<feature type="transmembrane region" description="Helical" evidence="1">
    <location>
        <begin position="54"/>
        <end position="76"/>
    </location>
</feature>
<protein>
    <submittedName>
        <fullName evidence="2">Uncharacterized membrane protein</fullName>
    </submittedName>
</protein>
<dbReference type="Pfam" id="PF08592">
    <property type="entry name" value="Anthrone_oxy"/>
    <property type="match status" value="1"/>
</dbReference>
<sequence length="160" mass="17043">MKPQILDLVLLLSGLSAALVAGVFLTFSDFLMRALGASAPAAGTEAMQHVNREVFTSVFMVLLLGSVVVALALFGISFGPVPTPASGWMRAGALTYVFGVFAVTGLGNVPMNKRLDGMDHLSDAGQAYWRVYNSRWTRLNHVRTLCAALAAAFYLTAAMT</sequence>
<dbReference type="InterPro" id="IPR013901">
    <property type="entry name" value="Anthrone_oxy"/>
</dbReference>
<gene>
    <name evidence="2" type="ORF">SAMN05421850_103279</name>
</gene>
<proteinExistence type="predicted"/>
<keyword evidence="1" id="KW-1133">Transmembrane helix</keyword>
<reference evidence="2 3" key="1">
    <citation type="submission" date="2016-10" db="EMBL/GenBank/DDBJ databases">
        <authorList>
            <person name="de Groot N.N."/>
        </authorList>
    </citation>
    <scope>NUCLEOTIDE SEQUENCE [LARGE SCALE GENOMIC DNA]</scope>
    <source>
        <strain evidence="2 3">DSM 28010</strain>
    </source>
</reference>
<feature type="transmembrane region" description="Helical" evidence="1">
    <location>
        <begin position="141"/>
        <end position="159"/>
    </location>
</feature>
<keyword evidence="1" id="KW-0812">Transmembrane</keyword>
<keyword evidence="3" id="KW-1185">Reference proteome</keyword>
<evidence type="ECO:0000313" key="3">
    <source>
        <dbReference type="Proteomes" id="UP000199340"/>
    </source>
</evidence>
<dbReference type="STRING" id="490829.SAMN05421850_103279"/>
<dbReference type="RefSeq" id="WP_175491430.1">
    <property type="nucleotide sequence ID" value="NZ_FNEB01000003.1"/>
</dbReference>
<organism evidence="2 3">
    <name type="scientific">Lutimaribacter saemankumensis</name>
    <dbReference type="NCBI Taxonomy" id="490829"/>
    <lineage>
        <taxon>Bacteria</taxon>
        <taxon>Pseudomonadati</taxon>
        <taxon>Pseudomonadota</taxon>
        <taxon>Alphaproteobacteria</taxon>
        <taxon>Rhodobacterales</taxon>
        <taxon>Roseobacteraceae</taxon>
        <taxon>Lutimaribacter</taxon>
    </lineage>
</organism>
<dbReference type="Proteomes" id="UP000199340">
    <property type="component" value="Unassembled WGS sequence"/>
</dbReference>
<dbReference type="AlphaFoldDB" id="A0A1G8LEJ4"/>